<dbReference type="RefSeq" id="WP_161817649.1">
    <property type="nucleotide sequence ID" value="NZ_JAACJS010000006.1"/>
</dbReference>
<name>A0ABW9ZS22_9BACT</name>
<organism evidence="1 2">
    <name type="scientific">Sediminibacterium roseum</name>
    <dbReference type="NCBI Taxonomy" id="1978412"/>
    <lineage>
        <taxon>Bacteria</taxon>
        <taxon>Pseudomonadati</taxon>
        <taxon>Bacteroidota</taxon>
        <taxon>Chitinophagia</taxon>
        <taxon>Chitinophagales</taxon>
        <taxon>Chitinophagaceae</taxon>
        <taxon>Sediminibacterium</taxon>
    </lineage>
</organism>
<keyword evidence="2" id="KW-1185">Reference proteome</keyword>
<accession>A0ABW9ZS22</accession>
<evidence type="ECO:0000313" key="1">
    <source>
        <dbReference type="EMBL" id="NCI49320.1"/>
    </source>
</evidence>
<dbReference type="GO" id="GO:0016740">
    <property type="term" value="F:transferase activity"/>
    <property type="evidence" value="ECO:0007669"/>
    <property type="project" value="UniProtKB-KW"/>
</dbReference>
<dbReference type="EMBL" id="JAACJS010000006">
    <property type="protein sequence ID" value="NCI49320.1"/>
    <property type="molecule type" value="Genomic_DNA"/>
</dbReference>
<evidence type="ECO:0000313" key="2">
    <source>
        <dbReference type="Proteomes" id="UP000753802"/>
    </source>
</evidence>
<reference evidence="1 2" key="1">
    <citation type="submission" date="2020-01" db="EMBL/GenBank/DDBJ databases">
        <title>Genome analysis.</title>
        <authorList>
            <person name="Wu S."/>
            <person name="Wang G."/>
        </authorList>
    </citation>
    <scope>NUCLEOTIDE SEQUENCE [LARGE SCALE GENOMIC DNA]</scope>
    <source>
        <strain evidence="1 2">SYL130</strain>
    </source>
</reference>
<protein>
    <submittedName>
        <fullName evidence="1">Nucleotidyl transferase AbiEii/AbiGii toxin family protein</fullName>
    </submittedName>
</protein>
<comment type="caution">
    <text evidence="1">The sequence shown here is derived from an EMBL/GenBank/DDBJ whole genome shotgun (WGS) entry which is preliminary data.</text>
</comment>
<dbReference type="Gene3D" id="3.10.450.620">
    <property type="entry name" value="JHP933, nucleotidyltransferase-like core domain"/>
    <property type="match status" value="1"/>
</dbReference>
<dbReference type="InterPro" id="IPR014942">
    <property type="entry name" value="AbiEii"/>
</dbReference>
<gene>
    <name evidence="1" type="ORF">GWC95_05255</name>
</gene>
<dbReference type="Proteomes" id="UP000753802">
    <property type="component" value="Unassembled WGS sequence"/>
</dbReference>
<dbReference type="Pfam" id="PF08843">
    <property type="entry name" value="AbiEii"/>
    <property type="match status" value="1"/>
</dbReference>
<proteinExistence type="predicted"/>
<keyword evidence="1" id="KW-0808">Transferase</keyword>
<sequence length="248" mass="28427">MLHKETVEAGTLGLIKRLMSDENLKEFTLVGGTALSLQVGHRISIDIDLFNKRNFDSEALKEYLIKEYKAENIRCHNNAVLGFIDGIKIDMIAHRVPDIKAIIIEEGIRMASLEDIGAMKLNAITRNGTRFKDFVDMYVLLSYKPLEVYGAAFENKYFAEELSRAVTYLSLKYHKEIIPATIQFMGKELTLSLLAERFEQAVLNPSQIFGKYVTQSQELKQDISKEQKLDKEIKQIRQRPDSGRGYRM</sequence>